<gene>
    <name evidence="2" type="ORF">UFOPK2996_00083</name>
</gene>
<sequence length="72" mass="7137">MTVYPVVASAESDATRASSRATSTANATDADPMPRVAVGVPGATGSDPIATALDALESGPTPPALRARTVKV</sequence>
<organism evidence="2">
    <name type="scientific">freshwater metagenome</name>
    <dbReference type="NCBI Taxonomy" id="449393"/>
    <lineage>
        <taxon>unclassified sequences</taxon>
        <taxon>metagenomes</taxon>
        <taxon>ecological metagenomes</taxon>
    </lineage>
</organism>
<feature type="compositionally biased region" description="Low complexity" evidence="1">
    <location>
        <begin position="8"/>
        <end position="31"/>
    </location>
</feature>
<feature type="region of interest" description="Disordered" evidence="1">
    <location>
        <begin position="53"/>
        <end position="72"/>
    </location>
</feature>
<evidence type="ECO:0000313" key="2">
    <source>
        <dbReference type="EMBL" id="CAB4785932.1"/>
    </source>
</evidence>
<dbReference type="AlphaFoldDB" id="A0A6J6WMH8"/>
<accession>A0A6J6WMH8</accession>
<evidence type="ECO:0000256" key="1">
    <source>
        <dbReference type="SAM" id="MobiDB-lite"/>
    </source>
</evidence>
<reference evidence="2" key="1">
    <citation type="submission" date="2020-05" db="EMBL/GenBank/DDBJ databases">
        <authorList>
            <person name="Chiriac C."/>
            <person name="Salcher M."/>
            <person name="Ghai R."/>
            <person name="Kavagutti S V."/>
        </authorList>
    </citation>
    <scope>NUCLEOTIDE SEQUENCE</scope>
</reference>
<name>A0A6J6WMH8_9ZZZZ</name>
<protein>
    <submittedName>
        <fullName evidence="2">Unannotated protein</fullName>
    </submittedName>
</protein>
<proteinExistence type="predicted"/>
<feature type="region of interest" description="Disordered" evidence="1">
    <location>
        <begin position="1"/>
        <end position="43"/>
    </location>
</feature>
<dbReference type="EMBL" id="CAFAAH010000003">
    <property type="protein sequence ID" value="CAB4785932.1"/>
    <property type="molecule type" value="Genomic_DNA"/>
</dbReference>